<comment type="caution">
    <text evidence="2">The sequence shown here is derived from an EMBL/GenBank/DDBJ whole genome shotgun (WGS) entry which is preliminary data.</text>
</comment>
<dbReference type="EMBL" id="BEXD01001380">
    <property type="protein sequence ID" value="GBB93863.1"/>
    <property type="molecule type" value="Genomic_DNA"/>
</dbReference>
<protein>
    <submittedName>
        <fullName evidence="2">Uncharacterized protein</fullName>
    </submittedName>
</protein>
<proteinExistence type="predicted"/>
<reference evidence="2 3" key="1">
    <citation type="submission" date="2017-11" db="EMBL/GenBank/DDBJ databases">
        <title>The genome of Rhizophagus clarus HR1 reveals common genetic basis of auxotrophy among arbuscular mycorrhizal fungi.</title>
        <authorList>
            <person name="Kobayashi Y."/>
        </authorList>
    </citation>
    <scope>NUCLEOTIDE SEQUENCE [LARGE SCALE GENOMIC DNA]</scope>
    <source>
        <strain evidence="2 3">HR1</strain>
    </source>
</reference>
<evidence type="ECO:0000313" key="3">
    <source>
        <dbReference type="Proteomes" id="UP000247702"/>
    </source>
</evidence>
<dbReference type="Proteomes" id="UP000247702">
    <property type="component" value="Unassembled WGS sequence"/>
</dbReference>
<dbReference type="AlphaFoldDB" id="A0A2Z6QU26"/>
<evidence type="ECO:0000256" key="1">
    <source>
        <dbReference type="SAM" id="MobiDB-lite"/>
    </source>
</evidence>
<gene>
    <name evidence="2" type="ORF">RclHR1_02240035</name>
</gene>
<accession>A0A2Z6QU26</accession>
<name>A0A2Z6QU26_9GLOM</name>
<keyword evidence="3" id="KW-1185">Reference proteome</keyword>
<sequence length="192" mass="22102">MPETVLEGPTIYQNIIPFQPKKNTPPPNTSKDKKASNQNDLTQALFDYVAEDTHALVALTSGTSETFKRPEPVIDEPETCKKWATDHGEDPDVFVTITEKDIRLSHEYRDRMMSDADVIDFAKEDGIDVNEIFYMSRRERLISEEIYLRNFENAGKSRTYVYDDEEWQKGISILQKNGHLWSVLASDPNNLK</sequence>
<evidence type="ECO:0000313" key="2">
    <source>
        <dbReference type="EMBL" id="GBB93863.1"/>
    </source>
</evidence>
<feature type="region of interest" description="Disordered" evidence="1">
    <location>
        <begin position="16"/>
        <end position="37"/>
    </location>
</feature>
<organism evidence="2 3">
    <name type="scientific">Rhizophagus clarus</name>
    <dbReference type="NCBI Taxonomy" id="94130"/>
    <lineage>
        <taxon>Eukaryota</taxon>
        <taxon>Fungi</taxon>
        <taxon>Fungi incertae sedis</taxon>
        <taxon>Mucoromycota</taxon>
        <taxon>Glomeromycotina</taxon>
        <taxon>Glomeromycetes</taxon>
        <taxon>Glomerales</taxon>
        <taxon>Glomeraceae</taxon>
        <taxon>Rhizophagus</taxon>
    </lineage>
</organism>